<sequence>MEEDQEESGLESGNEYTPGASSPEGPSADNDGRDSEAEETSDDEDDDSIEEKDDVSDGNSAEDNDDAEPGRTKKRGRRPKEFEVPTAWTWDRAENDRRVKEWKLEKAIDSNPTGIYPLRTQWMYEARLGDLSEEDYENKLRKEHKELLQVPPACRSAVGQMFLKRSKGDWEFRVVLTSLTWRYTKVKMKKEDAAAEGDRASVKAHTTEMTKTLNEGIESLFERFPDMHPAHERRQIEKKLGSNAVSAYVQALRTKVSSDAGRMQTAFLRNAGTLGMLESKSAGRKVLSIFDILGKKRKDVAFHLWGGSSSGGREECDKLITERMDDWKKEQVDRWKTLTSIETSRAISNEALKVVCDIRKELFEDLPTKTQAFWEEKAKHLHLPQTDEEKQCLVDAFLPALFRLLTHLSKHTSLHFVLLASGQGSSNVPVLAHEFSQSTDEQLSFMDDMPLTATTEEVVEGLPVMHTPDDSHTDVQNDPRPKQSKNPQRSRTPISPFQPNPSVVKSRSQRITYLSKWFMDAGERIVGYKITWDLFCKNVRKYVLTERMPMDPLVEGKTLEIQRPTAMEDPRFDAWWKFMVQSYDGTLTDEQCFMFRVEAVHQNIPAPPAPAEASAHQAAINASKTIPMKKVPAKGGPKKGRKAIKESAFAEADDFLDAAGIAEDEDAGMLEMA</sequence>
<reference evidence="2 3" key="1">
    <citation type="submission" date="2014-04" db="EMBL/GenBank/DDBJ databases">
        <authorList>
            <consortium name="DOE Joint Genome Institute"/>
            <person name="Kuo A."/>
            <person name="Girlanda M."/>
            <person name="Perotto S."/>
            <person name="Kohler A."/>
            <person name="Nagy L.G."/>
            <person name="Floudas D."/>
            <person name="Copeland A."/>
            <person name="Barry K.W."/>
            <person name="Cichocki N."/>
            <person name="Veneault-Fourrey C."/>
            <person name="LaButti K."/>
            <person name="Lindquist E.A."/>
            <person name="Lipzen A."/>
            <person name="Lundell T."/>
            <person name="Morin E."/>
            <person name="Murat C."/>
            <person name="Sun H."/>
            <person name="Tunlid A."/>
            <person name="Henrissat B."/>
            <person name="Grigoriev I.V."/>
            <person name="Hibbett D.S."/>
            <person name="Martin F."/>
            <person name="Nordberg H.P."/>
            <person name="Cantor M.N."/>
            <person name="Hua S.X."/>
        </authorList>
    </citation>
    <scope>NUCLEOTIDE SEQUENCE [LARGE SCALE GENOMIC DNA]</scope>
    <source>
        <strain evidence="2 3">MUT 4182</strain>
    </source>
</reference>
<gene>
    <name evidence="2" type="ORF">M407DRAFT_33842</name>
</gene>
<feature type="region of interest" description="Disordered" evidence="1">
    <location>
        <begin position="464"/>
        <end position="503"/>
    </location>
</feature>
<evidence type="ECO:0000313" key="2">
    <source>
        <dbReference type="EMBL" id="KIO16515.1"/>
    </source>
</evidence>
<proteinExistence type="predicted"/>
<dbReference type="OrthoDB" id="3257546at2759"/>
<dbReference type="AlphaFoldDB" id="A0A0C3PPT2"/>
<evidence type="ECO:0000256" key="1">
    <source>
        <dbReference type="SAM" id="MobiDB-lite"/>
    </source>
</evidence>
<protein>
    <submittedName>
        <fullName evidence="2">Carbohydrate-binding module family 1 protein</fullName>
    </submittedName>
</protein>
<name>A0A0C3PPT2_9AGAM</name>
<feature type="region of interest" description="Disordered" evidence="1">
    <location>
        <begin position="1"/>
        <end position="81"/>
    </location>
</feature>
<feature type="compositionally biased region" description="Polar residues" evidence="1">
    <location>
        <begin position="484"/>
        <end position="503"/>
    </location>
</feature>
<organism evidence="2 3">
    <name type="scientific">Tulasnella calospora MUT 4182</name>
    <dbReference type="NCBI Taxonomy" id="1051891"/>
    <lineage>
        <taxon>Eukaryota</taxon>
        <taxon>Fungi</taxon>
        <taxon>Dikarya</taxon>
        <taxon>Basidiomycota</taxon>
        <taxon>Agaricomycotina</taxon>
        <taxon>Agaricomycetes</taxon>
        <taxon>Cantharellales</taxon>
        <taxon>Tulasnellaceae</taxon>
        <taxon>Tulasnella</taxon>
    </lineage>
</organism>
<keyword evidence="3" id="KW-1185">Reference proteome</keyword>
<dbReference type="HOGENOM" id="CLU_409169_0_0_1"/>
<feature type="non-terminal residue" evidence="2">
    <location>
        <position position="673"/>
    </location>
</feature>
<feature type="compositionally biased region" description="Acidic residues" evidence="1">
    <location>
        <begin position="36"/>
        <end position="67"/>
    </location>
</feature>
<dbReference type="EMBL" id="KN823546">
    <property type="protein sequence ID" value="KIO16515.1"/>
    <property type="molecule type" value="Genomic_DNA"/>
</dbReference>
<reference evidence="3" key="2">
    <citation type="submission" date="2015-01" db="EMBL/GenBank/DDBJ databases">
        <title>Evolutionary Origins and Diversification of the Mycorrhizal Mutualists.</title>
        <authorList>
            <consortium name="DOE Joint Genome Institute"/>
            <consortium name="Mycorrhizal Genomics Consortium"/>
            <person name="Kohler A."/>
            <person name="Kuo A."/>
            <person name="Nagy L.G."/>
            <person name="Floudas D."/>
            <person name="Copeland A."/>
            <person name="Barry K.W."/>
            <person name="Cichocki N."/>
            <person name="Veneault-Fourrey C."/>
            <person name="LaButti K."/>
            <person name="Lindquist E.A."/>
            <person name="Lipzen A."/>
            <person name="Lundell T."/>
            <person name="Morin E."/>
            <person name="Murat C."/>
            <person name="Riley R."/>
            <person name="Ohm R."/>
            <person name="Sun H."/>
            <person name="Tunlid A."/>
            <person name="Henrissat B."/>
            <person name="Grigoriev I.V."/>
            <person name="Hibbett D.S."/>
            <person name="Martin F."/>
        </authorList>
    </citation>
    <scope>NUCLEOTIDE SEQUENCE [LARGE SCALE GENOMIC DNA]</scope>
    <source>
        <strain evidence="3">MUT 4182</strain>
    </source>
</reference>
<accession>A0A0C3PPT2</accession>
<feature type="compositionally biased region" description="Basic and acidic residues" evidence="1">
    <location>
        <begin position="467"/>
        <end position="481"/>
    </location>
</feature>
<evidence type="ECO:0000313" key="3">
    <source>
        <dbReference type="Proteomes" id="UP000054248"/>
    </source>
</evidence>
<dbReference type="Proteomes" id="UP000054248">
    <property type="component" value="Unassembled WGS sequence"/>
</dbReference>